<evidence type="ECO:0000313" key="1">
    <source>
        <dbReference type="EMBL" id="MBA2879986.1"/>
    </source>
</evidence>
<evidence type="ECO:0000313" key="2">
    <source>
        <dbReference type="Proteomes" id="UP000525298"/>
    </source>
</evidence>
<dbReference type="PANTHER" id="PTHR12697:SF5">
    <property type="entry name" value="DEOXYHYPUSINE HYDROXYLASE"/>
    <property type="match status" value="1"/>
</dbReference>
<dbReference type="GO" id="GO:0016491">
    <property type="term" value="F:oxidoreductase activity"/>
    <property type="evidence" value="ECO:0007669"/>
    <property type="project" value="TreeGrafter"/>
</dbReference>
<dbReference type="EMBL" id="JACDUS010000001">
    <property type="protein sequence ID" value="MBA2879986.1"/>
    <property type="molecule type" value="Genomic_DNA"/>
</dbReference>
<reference evidence="1 2" key="1">
    <citation type="submission" date="2020-07" db="EMBL/GenBank/DDBJ databases">
        <title>Genomic Encyclopedia of Type Strains, Phase IV (KMG-IV): sequencing the most valuable type-strain genomes for metagenomic binning, comparative biology and taxonomic classification.</title>
        <authorList>
            <person name="Goeker M."/>
        </authorList>
    </citation>
    <scope>NUCLEOTIDE SEQUENCE [LARGE SCALE GENOMIC DNA]</scope>
    <source>
        <strain evidence="1 2">DSM 17721</strain>
    </source>
</reference>
<dbReference type="Gene3D" id="1.25.10.10">
    <property type="entry name" value="Leucine-rich Repeat Variant"/>
    <property type="match status" value="1"/>
</dbReference>
<dbReference type="AlphaFoldDB" id="A0A7W0C6C8"/>
<dbReference type="InterPro" id="IPR016024">
    <property type="entry name" value="ARM-type_fold"/>
</dbReference>
<sequence>MKKTGVDFLFVLNAAITNIRLYPPTSEIIQTSVARMETALKEVLADGEALEFAESEKNLLAAGQPLPEKQQQRPQIRSFLSMMLDFGIKSITFFPGITGPEISQFLQVMGKSAQEIQNAGGPGQLLEKAGVSHIAIDEKIYVEKDADHRIVSGLEISDTDFVRYLLGEEGAVDQQTIDQVREMAADPDWFARVFETGARYLLEQHADATRAEQTRLAGRMLDSLAGLSDADTEQILKSISEAFDQTHQDVGAADPADTIGKLLDQYKQAEAPPASPGRPKTVKEALSRILKGDHSSFLDQKTADVLPKAAVQMARQEKQDMLAALTGQMGKALRDDSPEVRCAVARIMAETDEQMEAAERLDERIAMSKKLVEWIKTEDRISEEYEQVTRRLENLAETIITQKDAAADAEHILEAYSLIRDGRLSKPEAIQALAANMLQHLSTDQILEMVLSKTGNTSDTGKEDIRTLVILGSTTIERLLDRLRDSHSMAERNRIVQAVSRMGNAAVQPVADRLAQGGPWFYIRNLALLLGRIGGPEQLSLLEPLLTYPDYRVQLEAVKSIQAIDGDKAGDMLQKHIPVVEPQLAGHIVSVLGAIRYQPAAPYLINLLESKSFWQNKAVRDEIRTKACEALGRMQAKEAVSALEKVVRTRGFFSGYPENIRAAAAKALSQIKRD</sequence>
<proteinExistence type="predicted"/>
<protein>
    <submittedName>
        <fullName evidence="1">Antitoxin component HigA of HigAB toxin-antitoxin module</fullName>
    </submittedName>
</protein>
<dbReference type="Proteomes" id="UP000525298">
    <property type="component" value="Unassembled WGS sequence"/>
</dbReference>
<dbReference type="RefSeq" id="WP_181549664.1">
    <property type="nucleotide sequence ID" value="NZ_JACDUS010000001.1"/>
</dbReference>
<name>A0A7W0C6C8_9BACT</name>
<gene>
    <name evidence="1" type="ORF">HNR65_000293</name>
</gene>
<accession>A0A7W0C6C8</accession>
<keyword evidence="2" id="KW-1185">Reference proteome</keyword>
<dbReference type="PANTHER" id="PTHR12697">
    <property type="entry name" value="PBS LYASE HEAT-LIKE PROTEIN"/>
    <property type="match status" value="1"/>
</dbReference>
<organism evidence="1 2">
    <name type="scientific">Desulfosalsimonas propionicica</name>
    <dbReference type="NCBI Taxonomy" id="332175"/>
    <lineage>
        <taxon>Bacteria</taxon>
        <taxon>Pseudomonadati</taxon>
        <taxon>Thermodesulfobacteriota</taxon>
        <taxon>Desulfobacteria</taxon>
        <taxon>Desulfobacterales</taxon>
        <taxon>Desulfosalsimonadaceae</taxon>
        <taxon>Desulfosalsimonas</taxon>
    </lineage>
</organism>
<dbReference type="InterPro" id="IPR011989">
    <property type="entry name" value="ARM-like"/>
</dbReference>
<dbReference type="SUPFAM" id="SSF48371">
    <property type="entry name" value="ARM repeat"/>
    <property type="match status" value="1"/>
</dbReference>
<comment type="caution">
    <text evidence="1">The sequence shown here is derived from an EMBL/GenBank/DDBJ whole genome shotgun (WGS) entry which is preliminary data.</text>
</comment>